<evidence type="ECO:0000256" key="2">
    <source>
        <dbReference type="ARBA" id="ARBA00007362"/>
    </source>
</evidence>
<dbReference type="PANTHER" id="PTHR32322">
    <property type="entry name" value="INNER MEMBRANE TRANSPORTER"/>
    <property type="match status" value="1"/>
</dbReference>
<feature type="transmembrane region" description="Helical" evidence="6">
    <location>
        <begin position="235"/>
        <end position="254"/>
    </location>
</feature>
<gene>
    <name evidence="8" type="ORF">ACFFSY_14215</name>
</gene>
<keyword evidence="4 6" id="KW-1133">Transmembrane helix</keyword>
<name>A0ABV5KPD8_9BACL</name>
<dbReference type="Proteomes" id="UP001589747">
    <property type="component" value="Unassembled WGS sequence"/>
</dbReference>
<feature type="transmembrane region" description="Helical" evidence="6">
    <location>
        <begin position="79"/>
        <end position="101"/>
    </location>
</feature>
<feature type="transmembrane region" description="Helical" evidence="6">
    <location>
        <begin position="134"/>
        <end position="153"/>
    </location>
</feature>
<evidence type="ECO:0000313" key="8">
    <source>
        <dbReference type="EMBL" id="MFB9327080.1"/>
    </source>
</evidence>
<keyword evidence="9" id="KW-1185">Reference proteome</keyword>
<evidence type="ECO:0000259" key="7">
    <source>
        <dbReference type="Pfam" id="PF00892"/>
    </source>
</evidence>
<feature type="transmembrane region" description="Helical" evidence="6">
    <location>
        <begin position="20"/>
        <end position="43"/>
    </location>
</feature>
<dbReference type="RefSeq" id="WP_377495022.1">
    <property type="nucleotide sequence ID" value="NZ_JBHMDO010000023.1"/>
</dbReference>
<comment type="subcellular location">
    <subcellularLocation>
        <location evidence="1">Endomembrane system</location>
        <topology evidence="1">Multi-pass membrane protein</topology>
    </subcellularLocation>
</comment>
<keyword evidence="3 6" id="KW-0812">Transmembrane</keyword>
<keyword evidence="5 6" id="KW-0472">Membrane</keyword>
<evidence type="ECO:0000256" key="3">
    <source>
        <dbReference type="ARBA" id="ARBA00022692"/>
    </source>
</evidence>
<comment type="caution">
    <text evidence="8">The sequence shown here is derived from an EMBL/GenBank/DDBJ whole genome shotgun (WGS) entry which is preliminary data.</text>
</comment>
<feature type="domain" description="EamA" evidence="7">
    <location>
        <begin position="20"/>
        <end position="152"/>
    </location>
</feature>
<dbReference type="InterPro" id="IPR050638">
    <property type="entry name" value="AA-Vitamin_Transporters"/>
</dbReference>
<feature type="domain" description="EamA" evidence="7">
    <location>
        <begin position="166"/>
        <end position="304"/>
    </location>
</feature>
<feature type="transmembrane region" description="Helical" evidence="6">
    <location>
        <begin position="287"/>
        <end position="307"/>
    </location>
</feature>
<dbReference type="SUPFAM" id="SSF103481">
    <property type="entry name" value="Multidrug resistance efflux transporter EmrE"/>
    <property type="match status" value="2"/>
</dbReference>
<feature type="transmembrane region" description="Helical" evidence="6">
    <location>
        <begin position="165"/>
        <end position="184"/>
    </location>
</feature>
<dbReference type="Pfam" id="PF00892">
    <property type="entry name" value="EamA"/>
    <property type="match status" value="2"/>
</dbReference>
<dbReference type="EMBL" id="JBHMDO010000023">
    <property type="protein sequence ID" value="MFB9327080.1"/>
    <property type="molecule type" value="Genomic_DNA"/>
</dbReference>
<evidence type="ECO:0000313" key="9">
    <source>
        <dbReference type="Proteomes" id="UP001589747"/>
    </source>
</evidence>
<dbReference type="InterPro" id="IPR037185">
    <property type="entry name" value="EmrE-like"/>
</dbReference>
<feature type="transmembrane region" description="Helical" evidence="6">
    <location>
        <begin position="107"/>
        <end position="127"/>
    </location>
</feature>
<evidence type="ECO:0000256" key="1">
    <source>
        <dbReference type="ARBA" id="ARBA00004127"/>
    </source>
</evidence>
<organism evidence="8 9">
    <name type="scientific">Paenibacillus aurantiacus</name>
    <dbReference type="NCBI Taxonomy" id="1936118"/>
    <lineage>
        <taxon>Bacteria</taxon>
        <taxon>Bacillati</taxon>
        <taxon>Bacillota</taxon>
        <taxon>Bacilli</taxon>
        <taxon>Bacillales</taxon>
        <taxon>Paenibacillaceae</taxon>
        <taxon>Paenibacillus</taxon>
    </lineage>
</organism>
<protein>
    <submittedName>
        <fullName evidence="8">EamA family transporter</fullName>
    </submittedName>
</protein>
<accession>A0ABV5KPD8</accession>
<evidence type="ECO:0000256" key="5">
    <source>
        <dbReference type="ARBA" id="ARBA00023136"/>
    </source>
</evidence>
<sequence>MKTRSVPDQVSSIKGSTPWIVIIALLSVYIFWGGTYLGMKVAIETMPPFWMAGTRFLIAGGVLYVLARMQGEGRPSAREWRGAGIVGALLLLGGNGMVAWAEQRVPSAIASMLVATVPLWIIAFNWAGSRKAPGIGTIAGVILGFSGIVVLVSHTGGESDKSLDAIGLITLVIASICWSAGSMYSRRARLPNSPMMSTAVQMLVGGALLLIASYFMGDWSKLHPSDISLRSYLALGYLIFFGSICGYTAYIWLLKSADPTWVSTYAFVNPIVALFLGWCLADEQLTVNSLVASVIIIAAVIVITVFGRKPQSSTTRIQPSNVTAAATSKR</sequence>
<comment type="similarity">
    <text evidence="2">Belongs to the EamA transporter family.</text>
</comment>
<proteinExistence type="inferred from homology"/>
<reference evidence="8 9" key="1">
    <citation type="submission" date="2024-09" db="EMBL/GenBank/DDBJ databases">
        <authorList>
            <person name="Sun Q."/>
            <person name="Mori K."/>
        </authorList>
    </citation>
    <scope>NUCLEOTIDE SEQUENCE [LARGE SCALE GENOMIC DNA]</scope>
    <source>
        <strain evidence="8 9">TISTR 2452</strain>
    </source>
</reference>
<dbReference type="PANTHER" id="PTHR32322:SF2">
    <property type="entry name" value="EAMA DOMAIN-CONTAINING PROTEIN"/>
    <property type="match status" value="1"/>
</dbReference>
<feature type="transmembrane region" description="Helical" evidence="6">
    <location>
        <begin position="49"/>
        <end position="67"/>
    </location>
</feature>
<feature type="transmembrane region" description="Helical" evidence="6">
    <location>
        <begin position="196"/>
        <end position="215"/>
    </location>
</feature>
<evidence type="ECO:0000256" key="4">
    <source>
        <dbReference type="ARBA" id="ARBA00022989"/>
    </source>
</evidence>
<evidence type="ECO:0000256" key="6">
    <source>
        <dbReference type="SAM" id="Phobius"/>
    </source>
</evidence>
<feature type="transmembrane region" description="Helical" evidence="6">
    <location>
        <begin position="261"/>
        <end position="281"/>
    </location>
</feature>
<dbReference type="InterPro" id="IPR000620">
    <property type="entry name" value="EamA_dom"/>
</dbReference>